<dbReference type="EMBL" id="CP002395">
    <property type="protein sequence ID" value="ADU12347.1"/>
    <property type="molecule type" value="Genomic_DNA"/>
</dbReference>
<organism evidence="1 2">
    <name type="scientific">Asticcacaulis excentricus (strain ATCC 15261 / DSM 4724 / KCTC 12464 / NCIMB 9791 / VKM B-1370 / CB 48)</name>
    <dbReference type="NCBI Taxonomy" id="573065"/>
    <lineage>
        <taxon>Bacteria</taxon>
        <taxon>Pseudomonadati</taxon>
        <taxon>Pseudomonadota</taxon>
        <taxon>Alphaproteobacteria</taxon>
        <taxon>Caulobacterales</taxon>
        <taxon>Caulobacteraceae</taxon>
        <taxon>Asticcacaulis</taxon>
    </lineage>
</organism>
<protein>
    <submittedName>
        <fullName evidence="1">Uncharacterized protein</fullName>
    </submittedName>
</protein>
<keyword evidence="2" id="KW-1185">Reference proteome</keyword>
<dbReference type="STRING" id="573065.Astex_0660"/>
<accession>E8RRM6</accession>
<proteinExistence type="predicted"/>
<dbReference type="Proteomes" id="UP000001492">
    <property type="component" value="Chromosome 1"/>
</dbReference>
<name>E8RRM6_ASTEC</name>
<dbReference type="AlphaFoldDB" id="E8RRM6"/>
<dbReference type="KEGG" id="aex:Astex_0660"/>
<reference evidence="2" key="1">
    <citation type="submission" date="2010-12" db="EMBL/GenBank/DDBJ databases">
        <title>Complete sequence of chromosome 1 of Asticcacaulis excentricus CB 48.</title>
        <authorList>
            <consortium name="US DOE Joint Genome Institute"/>
            <person name="Lucas S."/>
            <person name="Copeland A."/>
            <person name="Lapidus A."/>
            <person name="Cheng J.-F."/>
            <person name="Bruce D."/>
            <person name="Goodwin L."/>
            <person name="Pitluck S."/>
            <person name="Teshima H."/>
            <person name="Davenport K."/>
            <person name="Detter J.C."/>
            <person name="Han C."/>
            <person name="Tapia R."/>
            <person name="Land M."/>
            <person name="Hauser L."/>
            <person name="Jeffries C."/>
            <person name="Kyrpides N."/>
            <person name="Ivanova N."/>
            <person name="Ovchinnikova G."/>
            <person name="Brun Y.V."/>
            <person name="Woyke T."/>
        </authorList>
    </citation>
    <scope>NUCLEOTIDE SEQUENCE [LARGE SCALE GENOMIC DNA]</scope>
    <source>
        <strain evidence="2">ATCC 15261 / DSM 4724 / KCTC 12464 / NCIMB 9791 / VKM B-1370 / CB 48</strain>
    </source>
</reference>
<dbReference type="HOGENOM" id="CLU_220180_0_0_5"/>
<evidence type="ECO:0000313" key="2">
    <source>
        <dbReference type="Proteomes" id="UP000001492"/>
    </source>
</evidence>
<sequence length="31" mass="3395">MAIVYLVAGMGFFALCLAFARFADRLREGGQ</sequence>
<evidence type="ECO:0000313" key="1">
    <source>
        <dbReference type="EMBL" id="ADU12347.1"/>
    </source>
</evidence>
<gene>
    <name evidence="1" type="ordered locus">Astex_0660</name>
</gene>